<dbReference type="RefSeq" id="WP_117650687.1">
    <property type="nucleotide sequence ID" value="NZ_QSQQ01000040.1"/>
</dbReference>
<organism evidence="10 11">
    <name type="scientific">Dorea formicigenerans</name>
    <dbReference type="NCBI Taxonomy" id="39486"/>
    <lineage>
        <taxon>Bacteria</taxon>
        <taxon>Bacillati</taxon>
        <taxon>Bacillota</taxon>
        <taxon>Clostridia</taxon>
        <taxon>Lachnospirales</taxon>
        <taxon>Lachnospiraceae</taxon>
        <taxon>Dorea</taxon>
    </lineage>
</organism>
<comment type="similarity">
    <text evidence="3">Belongs to the TenA family.</text>
</comment>
<dbReference type="GO" id="GO:0009229">
    <property type="term" value="P:thiamine diphosphate biosynthetic process"/>
    <property type="evidence" value="ECO:0007669"/>
    <property type="project" value="UniProtKB-UniPathway"/>
</dbReference>
<evidence type="ECO:0000256" key="3">
    <source>
        <dbReference type="ARBA" id="ARBA00010264"/>
    </source>
</evidence>
<dbReference type="GO" id="GO:0009228">
    <property type="term" value="P:thiamine biosynthetic process"/>
    <property type="evidence" value="ECO:0007669"/>
    <property type="project" value="UniProtKB-KW"/>
</dbReference>
<evidence type="ECO:0000313" key="10">
    <source>
        <dbReference type="EMBL" id="RGK42501.1"/>
    </source>
</evidence>
<gene>
    <name evidence="10" type="ORF">DXD10_16725</name>
</gene>
<comment type="subunit">
    <text evidence="4">Homotetramer.</text>
</comment>
<dbReference type="UniPathway" id="UPA00060"/>
<dbReference type="Pfam" id="PF03070">
    <property type="entry name" value="TENA_THI-4"/>
    <property type="match status" value="1"/>
</dbReference>
<dbReference type="GO" id="GO:0005829">
    <property type="term" value="C:cytosol"/>
    <property type="evidence" value="ECO:0007669"/>
    <property type="project" value="TreeGrafter"/>
</dbReference>
<dbReference type="EMBL" id="QSQQ01000040">
    <property type="protein sequence ID" value="RGK42501.1"/>
    <property type="molecule type" value="Genomic_DNA"/>
</dbReference>
<dbReference type="InterPro" id="IPR016084">
    <property type="entry name" value="Haem_Oase-like_multi-hlx"/>
</dbReference>
<dbReference type="GO" id="GO:0050334">
    <property type="term" value="F:thiaminase activity"/>
    <property type="evidence" value="ECO:0007669"/>
    <property type="project" value="UniProtKB-EC"/>
</dbReference>
<keyword evidence="7" id="KW-0784">Thiamine biosynthesis</keyword>
<name>A0A3E4LYF9_9FIRM</name>
<dbReference type="PANTHER" id="PTHR43198:SF2">
    <property type="entry name" value="SI:CH1073-67J19.1-RELATED"/>
    <property type="match status" value="1"/>
</dbReference>
<dbReference type="AlphaFoldDB" id="A0A3E4LYF9"/>
<dbReference type="SUPFAM" id="SSF48613">
    <property type="entry name" value="Heme oxygenase-like"/>
    <property type="match status" value="1"/>
</dbReference>
<evidence type="ECO:0000313" key="11">
    <source>
        <dbReference type="Proteomes" id="UP000261208"/>
    </source>
</evidence>
<comment type="catalytic activity">
    <reaction evidence="8">
        <text>thiamine + H2O = 5-(2-hydroxyethyl)-4-methylthiazole + 4-amino-5-hydroxymethyl-2-methylpyrimidine + H(+)</text>
        <dbReference type="Rhea" id="RHEA:17509"/>
        <dbReference type="ChEBI" id="CHEBI:15377"/>
        <dbReference type="ChEBI" id="CHEBI:15378"/>
        <dbReference type="ChEBI" id="CHEBI:16892"/>
        <dbReference type="ChEBI" id="CHEBI:17957"/>
        <dbReference type="ChEBI" id="CHEBI:18385"/>
        <dbReference type="EC" id="3.5.99.2"/>
    </reaction>
</comment>
<feature type="non-terminal residue" evidence="10">
    <location>
        <position position="1"/>
    </location>
</feature>
<dbReference type="InterPro" id="IPR004305">
    <property type="entry name" value="Thiaminase-2/PQQC"/>
</dbReference>
<comment type="caution">
    <text evidence="10">The sequence shown here is derived from an EMBL/GenBank/DDBJ whole genome shotgun (WGS) entry which is preliminary data.</text>
</comment>
<evidence type="ECO:0000256" key="4">
    <source>
        <dbReference type="ARBA" id="ARBA00011881"/>
    </source>
</evidence>
<evidence type="ECO:0000256" key="6">
    <source>
        <dbReference type="ARBA" id="ARBA00013647"/>
    </source>
</evidence>
<reference evidence="10 11" key="1">
    <citation type="submission" date="2018-08" db="EMBL/GenBank/DDBJ databases">
        <title>A genome reference for cultivated species of the human gut microbiota.</title>
        <authorList>
            <person name="Zou Y."/>
            <person name="Xue W."/>
            <person name="Luo G."/>
        </authorList>
    </citation>
    <scope>NUCLEOTIDE SEQUENCE [LARGE SCALE GENOMIC DNA]</scope>
    <source>
        <strain evidence="10 11">TF11-11</strain>
    </source>
</reference>
<evidence type="ECO:0000256" key="8">
    <source>
        <dbReference type="ARBA" id="ARBA00048337"/>
    </source>
</evidence>
<protein>
    <recommendedName>
        <fullName evidence="6">Aminopyrimidine aminohydrolase</fullName>
        <ecNumber evidence="5">3.5.99.2</ecNumber>
    </recommendedName>
</protein>
<sequence length="170" mass="20013">YGKAIFHADTLREIQLYYSMLNFVNDTESEVRLDYLKQFCITDDDIELIAPLPENQNCIDFMFEIASHGKNEEILMAVLPCMLSYSYIFRKLAAVPTSRESRYWDFIKDYADEQYAESCKEWSAFAEYKCAGLSEANKKYLADIFEKASLLELAFWKMAYRNERMEENAK</sequence>
<proteinExistence type="inferred from homology"/>
<dbReference type="Gene3D" id="1.20.910.10">
    <property type="entry name" value="Heme oxygenase-like"/>
    <property type="match status" value="1"/>
</dbReference>
<dbReference type="Proteomes" id="UP000261208">
    <property type="component" value="Unassembled WGS sequence"/>
</dbReference>
<feature type="domain" description="Thiaminase-2/PQQC" evidence="9">
    <location>
        <begin position="28"/>
        <end position="161"/>
    </location>
</feature>
<evidence type="ECO:0000256" key="7">
    <source>
        <dbReference type="ARBA" id="ARBA00022977"/>
    </source>
</evidence>
<accession>A0A3E4LYF9</accession>
<evidence type="ECO:0000259" key="9">
    <source>
        <dbReference type="Pfam" id="PF03070"/>
    </source>
</evidence>
<evidence type="ECO:0000256" key="1">
    <source>
        <dbReference type="ARBA" id="ARBA00001881"/>
    </source>
</evidence>
<evidence type="ECO:0000256" key="2">
    <source>
        <dbReference type="ARBA" id="ARBA00004948"/>
    </source>
</evidence>
<comment type="pathway">
    <text evidence="2">Cofactor biosynthesis; thiamine diphosphate biosynthesis.</text>
</comment>
<dbReference type="InterPro" id="IPR050967">
    <property type="entry name" value="Thiamine_Salvage_TenA"/>
</dbReference>
<dbReference type="EC" id="3.5.99.2" evidence="5"/>
<evidence type="ECO:0000256" key="5">
    <source>
        <dbReference type="ARBA" id="ARBA00012684"/>
    </source>
</evidence>
<dbReference type="PANTHER" id="PTHR43198">
    <property type="entry name" value="BIFUNCTIONAL TH2 PROTEIN"/>
    <property type="match status" value="1"/>
</dbReference>
<comment type="catalytic activity">
    <reaction evidence="1">
        <text>4-amino-5-aminomethyl-2-methylpyrimidine + H2O = 4-amino-5-hydroxymethyl-2-methylpyrimidine + NH4(+)</text>
        <dbReference type="Rhea" id="RHEA:31799"/>
        <dbReference type="ChEBI" id="CHEBI:15377"/>
        <dbReference type="ChEBI" id="CHEBI:16892"/>
        <dbReference type="ChEBI" id="CHEBI:28938"/>
        <dbReference type="ChEBI" id="CHEBI:63416"/>
        <dbReference type="EC" id="3.5.99.2"/>
    </reaction>
</comment>